<feature type="non-terminal residue" evidence="1">
    <location>
        <position position="1"/>
    </location>
</feature>
<evidence type="ECO:0000313" key="1">
    <source>
        <dbReference type="EMBL" id="CAG8715307.1"/>
    </source>
</evidence>
<reference evidence="1" key="1">
    <citation type="submission" date="2021-06" db="EMBL/GenBank/DDBJ databases">
        <authorList>
            <person name="Kallberg Y."/>
            <person name="Tangrot J."/>
            <person name="Rosling A."/>
        </authorList>
    </citation>
    <scope>NUCLEOTIDE SEQUENCE</scope>
    <source>
        <strain evidence="1">28 12/20/2015</strain>
    </source>
</reference>
<dbReference type="EMBL" id="CAJVPW010027359">
    <property type="protein sequence ID" value="CAG8715307.1"/>
    <property type="molecule type" value="Genomic_DNA"/>
</dbReference>
<evidence type="ECO:0000313" key="2">
    <source>
        <dbReference type="Proteomes" id="UP000789366"/>
    </source>
</evidence>
<organism evidence="1 2">
    <name type="scientific">Cetraspora pellucida</name>
    <dbReference type="NCBI Taxonomy" id="1433469"/>
    <lineage>
        <taxon>Eukaryota</taxon>
        <taxon>Fungi</taxon>
        <taxon>Fungi incertae sedis</taxon>
        <taxon>Mucoromycota</taxon>
        <taxon>Glomeromycotina</taxon>
        <taxon>Glomeromycetes</taxon>
        <taxon>Diversisporales</taxon>
        <taxon>Gigasporaceae</taxon>
        <taxon>Cetraspora</taxon>
    </lineage>
</organism>
<comment type="caution">
    <text evidence="1">The sequence shown here is derived from an EMBL/GenBank/DDBJ whole genome shotgun (WGS) entry which is preliminary data.</text>
</comment>
<dbReference type="Proteomes" id="UP000789366">
    <property type="component" value="Unassembled WGS sequence"/>
</dbReference>
<protein>
    <submittedName>
        <fullName evidence="1">3715_t:CDS:1</fullName>
    </submittedName>
</protein>
<sequence>FFAEDNYKDELSLFFENTVKCNSLIEYKNESVTENNYEDKLPVFLKNIAEYNFLVEQNNNFIIGHKSIIDLVQHSKVIENDKIYTEDSQNSEI</sequence>
<gene>
    <name evidence="1" type="ORF">SPELUC_LOCUS12077</name>
</gene>
<feature type="non-terminal residue" evidence="1">
    <location>
        <position position="93"/>
    </location>
</feature>
<name>A0ACA9PS32_9GLOM</name>
<keyword evidence="2" id="KW-1185">Reference proteome</keyword>
<proteinExistence type="predicted"/>
<accession>A0ACA9PS32</accession>